<dbReference type="SUPFAM" id="SSF52047">
    <property type="entry name" value="RNI-like"/>
    <property type="match status" value="1"/>
</dbReference>
<name>A0A165SP76_9AGAM</name>
<proteinExistence type="predicted"/>
<evidence type="ECO:0000313" key="1">
    <source>
        <dbReference type="EMBL" id="KZT25451.1"/>
    </source>
</evidence>
<organism evidence="1 2">
    <name type="scientific">Neolentinus lepideus HHB14362 ss-1</name>
    <dbReference type="NCBI Taxonomy" id="1314782"/>
    <lineage>
        <taxon>Eukaryota</taxon>
        <taxon>Fungi</taxon>
        <taxon>Dikarya</taxon>
        <taxon>Basidiomycota</taxon>
        <taxon>Agaricomycotina</taxon>
        <taxon>Agaricomycetes</taxon>
        <taxon>Gloeophyllales</taxon>
        <taxon>Gloeophyllaceae</taxon>
        <taxon>Neolentinus</taxon>
    </lineage>
</organism>
<protein>
    <recommendedName>
        <fullName evidence="3">F-box domain-containing protein</fullName>
    </recommendedName>
</protein>
<dbReference type="OrthoDB" id="3036354at2759"/>
<reference evidence="1 2" key="1">
    <citation type="journal article" date="2016" name="Mol. Biol. Evol.">
        <title>Comparative Genomics of Early-Diverging Mushroom-Forming Fungi Provides Insights into the Origins of Lignocellulose Decay Capabilities.</title>
        <authorList>
            <person name="Nagy L.G."/>
            <person name="Riley R."/>
            <person name="Tritt A."/>
            <person name="Adam C."/>
            <person name="Daum C."/>
            <person name="Floudas D."/>
            <person name="Sun H."/>
            <person name="Yadav J.S."/>
            <person name="Pangilinan J."/>
            <person name="Larsson K.H."/>
            <person name="Matsuura K."/>
            <person name="Barry K."/>
            <person name="Labutti K."/>
            <person name="Kuo R."/>
            <person name="Ohm R.A."/>
            <person name="Bhattacharya S.S."/>
            <person name="Shirouzu T."/>
            <person name="Yoshinaga Y."/>
            <person name="Martin F.M."/>
            <person name="Grigoriev I.V."/>
            <person name="Hibbett D.S."/>
        </authorList>
    </citation>
    <scope>NUCLEOTIDE SEQUENCE [LARGE SCALE GENOMIC DNA]</scope>
    <source>
        <strain evidence="1 2">HHB14362 ss-1</strain>
    </source>
</reference>
<accession>A0A165SP76</accession>
<dbReference type="InterPro" id="IPR032675">
    <property type="entry name" value="LRR_dom_sf"/>
</dbReference>
<keyword evidence="2" id="KW-1185">Reference proteome</keyword>
<dbReference type="EMBL" id="KV425571">
    <property type="protein sequence ID" value="KZT25451.1"/>
    <property type="molecule type" value="Genomic_DNA"/>
</dbReference>
<dbReference type="Proteomes" id="UP000076761">
    <property type="component" value="Unassembled WGS sequence"/>
</dbReference>
<dbReference type="STRING" id="1314782.A0A165SP76"/>
<dbReference type="InParanoid" id="A0A165SP76"/>
<sequence length="429" mass="47972">MRLDDIPLEMLNSITCAVDSRTDLLSFALACRSLYSAIAPSQLQYHDIRAPLRMPALWKRLAHPDDLHASMVRSLTILYNNRAFAGLDSLVGDAAGEERLPQEYSGLGESPTGKPAREIDLLREWEGDLILALKRMTNLHRFRWYRRTPVIQGENDIWTTLRILGTVRDVQFVDLQCRSGRAELNTPPIIVSPSFLSLRGLSSLDIRREETTSTSTTVDVALLLKVLTQNCYDMKSLHLHFNLSINSHGASIDFLIQNVDWPNLRDLYLHGFTCQTSLLSSFLDRHRSIEHLTLSRMTLDSGWRYLTLSDGALPSLHALDCQSPVAAAILKNPKVAVNLQSLQGIDFRRAVYLAHYTSWDDGVEGDGGDLGEGEQVESPWIAQLADALRTRPSITSLGIDCRSVETPVELARLAPHLTELSFDGLFLVS</sequence>
<gene>
    <name evidence="1" type="ORF">NEOLEDRAFT_342985</name>
</gene>
<dbReference type="AlphaFoldDB" id="A0A165SP76"/>
<dbReference type="Gene3D" id="3.80.10.10">
    <property type="entry name" value="Ribonuclease Inhibitor"/>
    <property type="match status" value="1"/>
</dbReference>
<evidence type="ECO:0000313" key="2">
    <source>
        <dbReference type="Proteomes" id="UP000076761"/>
    </source>
</evidence>
<evidence type="ECO:0008006" key="3">
    <source>
        <dbReference type="Google" id="ProtNLM"/>
    </source>
</evidence>